<dbReference type="HOGENOM" id="CLU_011914_1_0_1"/>
<feature type="compositionally biased region" description="Basic residues" evidence="1">
    <location>
        <begin position="495"/>
        <end position="507"/>
    </location>
</feature>
<keyword evidence="4" id="KW-1185">Reference proteome</keyword>
<name>F0XS53_GROCL</name>
<evidence type="ECO:0000313" key="4">
    <source>
        <dbReference type="Proteomes" id="UP000007796"/>
    </source>
</evidence>
<protein>
    <recommendedName>
        <fullName evidence="2">Something about silencing protein 4 domain-containing protein</fullName>
    </recommendedName>
</protein>
<feature type="region of interest" description="Disordered" evidence="1">
    <location>
        <begin position="479"/>
        <end position="575"/>
    </location>
</feature>
<feature type="domain" description="Something about silencing protein 4" evidence="2">
    <location>
        <begin position="376"/>
        <end position="471"/>
    </location>
</feature>
<dbReference type="PANTHER" id="PTHR38422:SF1">
    <property type="entry name" value="SOMETHING ABOUT SILENCING PROTEIN 4"/>
    <property type="match status" value="1"/>
</dbReference>
<reference evidence="3 4" key="1">
    <citation type="journal article" date="2011" name="Proc. Natl. Acad. Sci. U.S.A.">
        <title>Genome and transcriptome analyses of the mountain pine beetle-fungal symbiont Grosmannia clavigera, a lodgepole pine pathogen.</title>
        <authorList>
            <person name="DiGuistini S."/>
            <person name="Wang Y."/>
            <person name="Liao N.Y."/>
            <person name="Taylor G."/>
            <person name="Tanguay P."/>
            <person name="Feau N."/>
            <person name="Henrissat B."/>
            <person name="Chan S.K."/>
            <person name="Hesse-Orce U."/>
            <person name="Alamouti S.M."/>
            <person name="Tsui C.K.M."/>
            <person name="Docking R.T."/>
            <person name="Levasseur A."/>
            <person name="Haridas S."/>
            <person name="Robertson G."/>
            <person name="Birol I."/>
            <person name="Holt R.A."/>
            <person name="Marra M.A."/>
            <person name="Hamelin R.C."/>
            <person name="Hirst M."/>
            <person name="Jones S.J.M."/>
            <person name="Bohlmann J."/>
            <person name="Breuil C."/>
        </authorList>
    </citation>
    <scope>NUCLEOTIDE SEQUENCE [LARGE SCALE GENOMIC DNA]</scope>
    <source>
        <strain evidence="4">kw1407 / UAMH 11150</strain>
    </source>
</reference>
<feature type="compositionally biased region" description="Acidic residues" evidence="1">
    <location>
        <begin position="554"/>
        <end position="572"/>
    </location>
</feature>
<feature type="compositionally biased region" description="Polar residues" evidence="1">
    <location>
        <begin position="101"/>
        <end position="112"/>
    </location>
</feature>
<dbReference type="eggNOG" id="ENOG502RYH0">
    <property type="taxonomic scope" value="Eukaryota"/>
</dbReference>
<organism evidence="4">
    <name type="scientific">Grosmannia clavigera (strain kw1407 / UAMH 11150)</name>
    <name type="common">Blue stain fungus</name>
    <name type="synonym">Graphiocladiella clavigera</name>
    <dbReference type="NCBI Taxonomy" id="655863"/>
    <lineage>
        <taxon>Eukaryota</taxon>
        <taxon>Fungi</taxon>
        <taxon>Dikarya</taxon>
        <taxon>Ascomycota</taxon>
        <taxon>Pezizomycotina</taxon>
        <taxon>Sordariomycetes</taxon>
        <taxon>Sordariomycetidae</taxon>
        <taxon>Ophiostomatales</taxon>
        <taxon>Ophiostomataceae</taxon>
        <taxon>Leptographium</taxon>
    </lineage>
</organism>
<feature type="compositionally biased region" description="Acidic residues" evidence="1">
    <location>
        <begin position="614"/>
        <end position="624"/>
    </location>
</feature>
<feature type="region of interest" description="Disordered" evidence="1">
    <location>
        <begin position="147"/>
        <end position="167"/>
    </location>
</feature>
<evidence type="ECO:0000256" key="1">
    <source>
        <dbReference type="SAM" id="MobiDB-lite"/>
    </source>
</evidence>
<feature type="region of interest" description="Disordered" evidence="1">
    <location>
        <begin position="590"/>
        <end position="627"/>
    </location>
</feature>
<dbReference type="InterPro" id="IPR038988">
    <property type="entry name" value="Sas4"/>
</dbReference>
<feature type="region of interest" description="Disordered" evidence="1">
    <location>
        <begin position="658"/>
        <end position="695"/>
    </location>
</feature>
<dbReference type="InParanoid" id="F0XS53"/>
<gene>
    <name evidence="3" type="ORF">CMQ_7811</name>
</gene>
<dbReference type="Proteomes" id="UP000007796">
    <property type="component" value="Unassembled WGS sequence"/>
</dbReference>
<feature type="compositionally biased region" description="Basic and acidic residues" evidence="1">
    <location>
        <begin position="538"/>
        <end position="553"/>
    </location>
</feature>
<feature type="region of interest" description="Disordered" evidence="1">
    <location>
        <begin position="1"/>
        <end position="113"/>
    </location>
</feature>
<dbReference type="OrthoDB" id="1938992at2759"/>
<feature type="compositionally biased region" description="Polar residues" evidence="1">
    <location>
        <begin position="66"/>
        <end position="84"/>
    </location>
</feature>
<dbReference type="GO" id="GO:0004402">
    <property type="term" value="F:histone acetyltransferase activity"/>
    <property type="evidence" value="ECO:0007669"/>
    <property type="project" value="TreeGrafter"/>
</dbReference>
<evidence type="ECO:0000313" key="3">
    <source>
        <dbReference type="EMBL" id="EFW99443.1"/>
    </source>
</evidence>
<feature type="compositionally biased region" description="Basic residues" evidence="1">
    <location>
        <begin position="684"/>
        <end position="695"/>
    </location>
</feature>
<dbReference type="GO" id="GO:0033255">
    <property type="term" value="C:SAS acetyltransferase complex"/>
    <property type="evidence" value="ECO:0007669"/>
    <property type="project" value="InterPro"/>
</dbReference>
<dbReference type="Pfam" id="PF15460">
    <property type="entry name" value="SAS4"/>
    <property type="match status" value="1"/>
</dbReference>
<dbReference type="GeneID" id="25981397"/>
<accession>F0XS53</accession>
<proteinExistence type="predicted"/>
<evidence type="ECO:0000259" key="2">
    <source>
        <dbReference type="Pfam" id="PF15460"/>
    </source>
</evidence>
<dbReference type="AlphaFoldDB" id="F0XS53"/>
<dbReference type="EMBL" id="GL629990">
    <property type="protein sequence ID" value="EFW99443.1"/>
    <property type="molecule type" value="Genomic_DNA"/>
</dbReference>
<dbReference type="STRING" id="655863.F0XS53"/>
<dbReference type="InterPro" id="IPR029184">
    <property type="entry name" value="Sas4_dom"/>
</dbReference>
<feature type="region of interest" description="Disordered" evidence="1">
    <location>
        <begin position="224"/>
        <end position="244"/>
    </location>
</feature>
<dbReference type="PANTHER" id="PTHR38422">
    <property type="entry name" value="SOMETHING ABOUT SILENCING PROTEIN 4"/>
    <property type="match status" value="1"/>
</dbReference>
<dbReference type="RefSeq" id="XP_014168926.1">
    <property type="nucleotide sequence ID" value="XM_014313451.1"/>
</dbReference>
<sequence>MVETLTLMPMAPGTRSRRADVPRRPAPVLLPKQKQSPLGRQQSQRLTRPPQPPPQQPQQHQQPRPSLSTASATRSIQDILNHANSMRPKRKAEPSHDGPDMSSTGRTDFDSAQQHKRLRLSVEIVSKPAPTVPTILPALPAPATALTHPNLPPKKSLRTAPSSVTAANTTTNTATSATAPTISTTATLAARPISAIAAYSSSTSSRSGSSITPGQDVRLAIPHRHIGSPSSKTPSQLAAKPREKTANGFKQELKGLQVTTEAAVAAATGPPVGGRKLRSQQATRFKSDLSAYFPEYDEVIGNEPKEELESYYPTTTATAGAVVYSTPVDSLPSGSDVDAVPVVHGYSDSLFYDLFDSHVLDFGFLSNQHKGRKTDDPLPDSVFEPHHKRAERLERSIRNSEKGRAQHEKDQIIRLLEGLQGHDWLRTMGVSGITESKKKSFEPAREHFIKGCRTILKKFRLWSLEEKRLKLEKDRAHAEEVRAQEAADGVPPPRYRGRGKGKAKAAARHVVSAVPERPDGRRRRERSSTDAEDGVQEEVEKAEKAERAESREEADADAEEPVDNDDQFDSSDADAVIAKQLRAEALARSRLAAKVNLPSKRRKKQLSSPSSDCPEPEPEPEPAEDVMSFFHKRYQRDAALSRGRRKGRTVMAWGQPVPEPLEADFDLPGEMIDDLRDAKGPLPARRRRKGKQESP</sequence>